<dbReference type="PROSITE" id="PS50035">
    <property type="entry name" value="PLD"/>
    <property type="match status" value="1"/>
</dbReference>
<evidence type="ECO:0000256" key="13">
    <source>
        <dbReference type="ARBA" id="ARBA00023128"/>
    </source>
</evidence>
<dbReference type="PANTHER" id="PTHR43856">
    <property type="entry name" value="CARDIOLIPIN HYDROLASE"/>
    <property type="match status" value="1"/>
</dbReference>
<keyword evidence="9" id="KW-0744">Spermatogenesis</keyword>
<keyword evidence="6" id="KW-0221">Differentiation</keyword>
<sequence>VRRSVRMSVIHSVKLLGIGILVAILSLEGLNWLYFRLRQRCSGRPLKEVLFFPTTVTCIEHLFQPHPRVSPCLCRLPHGLETPFTRLLRHLLSARFTLDLCIFAFSSQELCRAVLLLHRQGVVVRVLTDKDYMAIDGSQIGSLRKAGIAVRHETGDFHMHHKFAVADRRLLITGSLNWTATAVQGNKENVLVTEDAAFVRPFLREFEELWDANDPARLSFGPALRELKK</sequence>
<dbReference type="GO" id="GO:0008081">
    <property type="term" value="F:phosphoric diester hydrolase activity"/>
    <property type="evidence" value="ECO:0007669"/>
    <property type="project" value="UniProtKB-ARBA"/>
</dbReference>
<keyword evidence="15" id="KW-0469">Meiosis</keyword>
<evidence type="ECO:0000256" key="10">
    <source>
        <dbReference type="ARBA" id="ARBA00022963"/>
    </source>
</evidence>
<dbReference type="GO" id="GO:0005739">
    <property type="term" value="C:mitochondrion"/>
    <property type="evidence" value="ECO:0000318"/>
    <property type="project" value="GO_Central"/>
</dbReference>
<reference evidence="25" key="3">
    <citation type="submission" date="2025-09" db="UniProtKB">
        <authorList>
            <consortium name="Ensembl"/>
        </authorList>
    </citation>
    <scope>IDENTIFICATION</scope>
</reference>
<keyword evidence="5" id="KW-0255">Endonuclease</keyword>
<dbReference type="Ensembl" id="ENSLOCT00000009887.1">
    <property type="protein sequence ID" value="ENSLOCP00000009875.1"/>
    <property type="gene ID" value="ENSLOCG00000008138.1"/>
</dbReference>
<dbReference type="OMA" id="RIWEEFD"/>
<evidence type="ECO:0000256" key="17">
    <source>
        <dbReference type="ARBA" id="ARBA00040549"/>
    </source>
</evidence>
<evidence type="ECO:0000256" key="1">
    <source>
        <dbReference type="ARBA" id="ARBA00004572"/>
    </source>
</evidence>
<dbReference type="InterPro" id="IPR001736">
    <property type="entry name" value="PLipase_D/transphosphatidylase"/>
</dbReference>
<evidence type="ECO:0000256" key="22">
    <source>
        <dbReference type="ARBA" id="ARBA00048101"/>
    </source>
</evidence>
<evidence type="ECO:0000256" key="18">
    <source>
        <dbReference type="ARBA" id="ARBA00041680"/>
    </source>
</evidence>
<keyword evidence="10" id="KW-0442">Lipid degradation</keyword>
<evidence type="ECO:0000256" key="4">
    <source>
        <dbReference type="ARBA" id="ARBA00022723"/>
    </source>
</evidence>
<evidence type="ECO:0000256" key="7">
    <source>
        <dbReference type="ARBA" id="ARBA00022787"/>
    </source>
</evidence>
<evidence type="ECO:0000256" key="23">
    <source>
        <dbReference type="SAM" id="Phobius"/>
    </source>
</evidence>
<dbReference type="FunFam" id="3.30.870.10:FF:000030">
    <property type="entry name" value="mitochondrial cardiolipin hydrolase"/>
    <property type="match status" value="1"/>
</dbReference>
<dbReference type="GO" id="GO:0046872">
    <property type="term" value="F:metal ion binding"/>
    <property type="evidence" value="ECO:0007669"/>
    <property type="project" value="UniProtKB-KW"/>
</dbReference>
<dbReference type="InterPro" id="IPR051406">
    <property type="entry name" value="PLD_domain"/>
</dbReference>
<dbReference type="Bgee" id="ENSLOCG00000008138">
    <property type="expression patterns" value="Expressed in testis and 13 other cell types or tissues"/>
</dbReference>
<accession>W5MNB6</accession>
<evidence type="ECO:0000256" key="5">
    <source>
        <dbReference type="ARBA" id="ARBA00022759"/>
    </source>
</evidence>
<dbReference type="InterPro" id="IPR025202">
    <property type="entry name" value="PLD-like_dom"/>
</dbReference>
<evidence type="ECO:0000259" key="24">
    <source>
        <dbReference type="PROSITE" id="PS50035"/>
    </source>
</evidence>
<protein>
    <recommendedName>
        <fullName evidence="17">Mitochondrial cardiolipin hydrolase</fullName>
    </recommendedName>
    <alternativeName>
        <fullName evidence="19">Choline phosphatase 6</fullName>
    </alternativeName>
    <alternativeName>
        <fullName evidence="21">Mitochondrial phospholipase</fullName>
    </alternativeName>
    <alternativeName>
        <fullName evidence="20">Phosphatidylcholine-hydrolyzing phospholipase D6</fullName>
    </alternativeName>
    <alternativeName>
        <fullName evidence="18">Phospholipase D6</fullName>
    </alternativeName>
</protein>
<feature type="transmembrane region" description="Helical" evidence="23">
    <location>
        <begin position="12"/>
        <end position="35"/>
    </location>
</feature>
<evidence type="ECO:0000313" key="26">
    <source>
        <dbReference type="Proteomes" id="UP000018468"/>
    </source>
</evidence>
<name>W5MNB6_LEPOC</name>
<dbReference type="GO" id="GO:0051321">
    <property type="term" value="P:meiotic cell cycle"/>
    <property type="evidence" value="ECO:0007669"/>
    <property type="project" value="UniProtKB-KW"/>
</dbReference>
<evidence type="ECO:0000313" key="25">
    <source>
        <dbReference type="Ensembl" id="ENSLOCP00000009875.1"/>
    </source>
</evidence>
<dbReference type="GO" id="GO:0034587">
    <property type="term" value="P:piRNA processing"/>
    <property type="evidence" value="ECO:0000318"/>
    <property type="project" value="GO_Central"/>
</dbReference>
<dbReference type="GO" id="GO:0004620">
    <property type="term" value="F:phospholipase activity"/>
    <property type="evidence" value="ECO:0007669"/>
    <property type="project" value="UniProtKB-ARBA"/>
</dbReference>
<comment type="similarity">
    <text evidence="16">Belongs to the phospholipase D family. MitoPLD/Zucchini subfamily.</text>
</comment>
<evidence type="ECO:0000256" key="8">
    <source>
        <dbReference type="ARBA" id="ARBA00022801"/>
    </source>
</evidence>
<keyword evidence="26" id="KW-1185">Reference proteome</keyword>
<dbReference type="Pfam" id="PF13091">
    <property type="entry name" value="PLDc_2"/>
    <property type="match status" value="1"/>
</dbReference>
<keyword evidence="14 23" id="KW-0472">Membrane</keyword>
<dbReference type="GO" id="GO:0005741">
    <property type="term" value="C:mitochondrial outer membrane"/>
    <property type="evidence" value="ECO:0007669"/>
    <property type="project" value="UniProtKB-SubCell"/>
</dbReference>
<dbReference type="GO" id="GO:0007283">
    <property type="term" value="P:spermatogenesis"/>
    <property type="evidence" value="ECO:0007669"/>
    <property type="project" value="UniProtKB-KW"/>
</dbReference>
<dbReference type="FunCoup" id="W5MNB6">
    <property type="interactions" value="72"/>
</dbReference>
<evidence type="ECO:0000256" key="15">
    <source>
        <dbReference type="ARBA" id="ARBA00023254"/>
    </source>
</evidence>
<dbReference type="Proteomes" id="UP000018468">
    <property type="component" value="Linkage group LG6"/>
</dbReference>
<dbReference type="CDD" id="cd09171">
    <property type="entry name" value="PLDc_vPLD6_like"/>
    <property type="match status" value="1"/>
</dbReference>
<keyword evidence="4" id="KW-0479">Metal-binding</keyword>
<dbReference type="GO" id="GO:0016891">
    <property type="term" value="F:RNA endonuclease activity producing 5'-phosphomonoesters, hydrolytic mechanism"/>
    <property type="evidence" value="ECO:0000318"/>
    <property type="project" value="GO_Central"/>
</dbReference>
<comment type="subcellular location">
    <subcellularLocation>
        <location evidence="1">Mitochondrion outer membrane</location>
        <topology evidence="1">Single-pass membrane protein</topology>
    </subcellularLocation>
</comment>
<proteinExistence type="inferred from homology"/>
<evidence type="ECO:0000256" key="16">
    <source>
        <dbReference type="ARBA" id="ARBA00038012"/>
    </source>
</evidence>
<feature type="domain" description="PLD phosphodiesterase" evidence="24">
    <location>
        <begin position="155"/>
        <end position="182"/>
    </location>
</feature>
<comment type="catalytic activity">
    <reaction evidence="22">
        <text>a cardiolipin + H2O = a 1,2-diacyl-sn-glycero-3-phospho-(1'-sn-glycerol) + a 1,2-diacyl-sn-glycero-3-phosphate + H(+)</text>
        <dbReference type="Rhea" id="RHEA:44884"/>
        <dbReference type="ChEBI" id="CHEBI:15377"/>
        <dbReference type="ChEBI" id="CHEBI:15378"/>
        <dbReference type="ChEBI" id="CHEBI:58608"/>
        <dbReference type="ChEBI" id="CHEBI:62237"/>
        <dbReference type="ChEBI" id="CHEBI:64716"/>
    </reaction>
    <physiologicalReaction direction="left-to-right" evidence="22">
        <dbReference type="Rhea" id="RHEA:44885"/>
    </physiologicalReaction>
</comment>
<evidence type="ECO:0000256" key="19">
    <source>
        <dbReference type="ARBA" id="ARBA00042226"/>
    </source>
</evidence>
<keyword evidence="8" id="KW-0378">Hydrolase</keyword>
<dbReference type="eggNOG" id="ENOG502RXG9">
    <property type="taxonomic scope" value="Eukaryota"/>
</dbReference>
<evidence type="ECO:0000256" key="2">
    <source>
        <dbReference type="ARBA" id="ARBA00022692"/>
    </source>
</evidence>
<dbReference type="GO" id="GO:0030154">
    <property type="term" value="P:cell differentiation"/>
    <property type="evidence" value="ECO:0007669"/>
    <property type="project" value="UniProtKB-KW"/>
</dbReference>
<reference evidence="25" key="2">
    <citation type="submission" date="2025-08" db="UniProtKB">
        <authorList>
            <consortium name="Ensembl"/>
        </authorList>
    </citation>
    <scope>IDENTIFICATION</scope>
</reference>
<dbReference type="EMBL" id="AHAT01007614">
    <property type="status" value="NOT_ANNOTATED_CDS"/>
    <property type="molecule type" value="Genomic_DNA"/>
</dbReference>
<keyword evidence="2 23" id="KW-0812">Transmembrane</keyword>
<keyword evidence="12" id="KW-0443">Lipid metabolism</keyword>
<evidence type="ECO:0000256" key="11">
    <source>
        <dbReference type="ARBA" id="ARBA00022989"/>
    </source>
</evidence>
<evidence type="ECO:0000256" key="9">
    <source>
        <dbReference type="ARBA" id="ARBA00022871"/>
    </source>
</evidence>
<organism evidence="25 26">
    <name type="scientific">Lepisosteus oculatus</name>
    <name type="common">Spotted gar</name>
    <dbReference type="NCBI Taxonomy" id="7918"/>
    <lineage>
        <taxon>Eukaryota</taxon>
        <taxon>Metazoa</taxon>
        <taxon>Chordata</taxon>
        <taxon>Craniata</taxon>
        <taxon>Vertebrata</taxon>
        <taxon>Euteleostomi</taxon>
        <taxon>Actinopterygii</taxon>
        <taxon>Neopterygii</taxon>
        <taxon>Holostei</taxon>
        <taxon>Semionotiformes</taxon>
        <taxon>Lepisosteidae</taxon>
        <taxon>Lepisosteus</taxon>
    </lineage>
</organism>
<dbReference type="HOGENOM" id="CLU_080814_0_1_1"/>
<evidence type="ECO:0000256" key="3">
    <source>
        <dbReference type="ARBA" id="ARBA00022722"/>
    </source>
</evidence>
<dbReference type="InParanoid" id="W5MNB6"/>
<dbReference type="GeneTree" id="ENSGT00390000004368"/>
<dbReference type="Gene3D" id="3.30.870.10">
    <property type="entry name" value="Endonuclease Chain A"/>
    <property type="match status" value="1"/>
</dbReference>
<reference evidence="26" key="1">
    <citation type="submission" date="2011-12" db="EMBL/GenBank/DDBJ databases">
        <title>The Draft Genome of Lepisosteus oculatus.</title>
        <authorList>
            <consortium name="The Broad Institute Genome Assembly &amp; Analysis Group"/>
            <consortium name="Computational R&amp;D Group"/>
            <consortium name="and Sequencing Platform"/>
            <person name="Di Palma F."/>
            <person name="Alfoldi J."/>
            <person name="Johnson J."/>
            <person name="Berlin A."/>
            <person name="Gnerre S."/>
            <person name="Jaffe D."/>
            <person name="MacCallum I."/>
            <person name="Young S."/>
            <person name="Walker B.J."/>
            <person name="Lander E.S."/>
            <person name="Lindblad-Toh K."/>
        </authorList>
    </citation>
    <scope>NUCLEOTIDE SEQUENCE [LARGE SCALE GENOMIC DNA]</scope>
</reference>
<keyword evidence="11 23" id="KW-1133">Transmembrane helix</keyword>
<dbReference type="STRING" id="7918.ENSLOCP00000009875"/>
<evidence type="ECO:0000256" key="6">
    <source>
        <dbReference type="ARBA" id="ARBA00022782"/>
    </source>
</evidence>
<evidence type="ECO:0000256" key="12">
    <source>
        <dbReference type="ARBA" id="ARBA00023098"/>
    </source>
</evidence>
<dbReference type="AlphaFoldDB" id="W5MNB6"/>
<dbReference type="SUPFAM" id="SSF56024">
    <property type="entry name" value="Phospholipase D/nuclease"/>
    <property type="match status" value="1"/>
</dbReference>
<keyword evidence="7" id="KW-1000">Mitochondrion outer membrane</keyword>
<dbReference type="GO" id="GO:0016042">
    <property type="term" value="P:lipid catabolic process"/>
    <property type="evidence" value="ECO:0007669"/>
    <property type="project" value="UniProtKB-KW"/>
</dbReference>
<keyword evidence="13" id="KW-0496">Mitochondrion</keyword>
<evidence type="ECO:0000256" key="20">
    <source>
        <dbReference type="ARBA" id="ARBA00043135"/>
    </source>
</evidence>
<evidence type="ECO:0000256" key="14">
    <source>
        <dbReference type="ARBA" id="ARBA00023136"/>
    </source>
</evidence>
<evidence type="ECO:0000256" key="21">
    <source>
        <dbReference type="ARBA" id="ARBA00043167"/>
    </source>
</evidence>
<dbReference type="GO" id="GO:0042802">
    <property type="term" value="F:identical protein binding"/>
    <property type="evidence" value="ECO:0007669"/>
    <property type="project" value="UniProtKB-ARBA"/>
</dbReference>
<keyword evidence="3" id="KW-0540">Nuclease</keyword>
<dbReference type="PANTHER" id="PTHR43856:SF1">
    <property type="entry name" value="MITOCHONDRIAL CARDIOLIPIN HYDROLASE"/>
    <property type="match status" value="1"/>
</dbReference>